<dbReference type="GO" id="GO:1990883">
    <property type="term" value="F:18S rRNA cytidine N-acetyltransferase activity"/>
    <property type="evidence" value="ECO:0007669"/>
    <property type="project" value="TreeGrafter"/>
</dbReference>
<dbReference type="InParanoid" id="E0VDN5"/>
<dbReference type="CDD" id="cd04301">
    <property type="entry name" value="NAT_SF"/>
    <property type="match status" value="1"/>
</dbReference>
<dbReference type="FunFam" id="3.40.50.300:FF:002218">
    <property type="entry name" value="tRNA(Met) cytidine acetyltransferase TmcA"/>
    <property type="match status" value="1"/>
</dbReference>
<dbReference type="EMBL" id="DS235083">
    <property type="protein sequence ID" value="EEB11491.1"/>
    <property type="molecule type" value="Genomic_DNA"/>
</dbReference>
<dbReference type="CTD" id="8238355"/>
<dbReference type="InterPro" id="IPR000182">
    <property type="entry name" value="GNAT_dom"/>
</dbReference>
<protein>
    <recommendedName>
        <fullName evidence="10 11">RNA cytidine acetyltransferase</fullName>
        <ecNumber evidence="11">2.3.1.-</ecNumber>
    </recommendedName>
    <alternativeName>
        <fullName evidence="11">18S rRNA cytosine acetyltransferase</fullName>
    </alternativeName>
</protein>
<dbReference type="VEuPathDB" id="VectorBase:PHUM122230"/>
<feature type="compositionally biased region" description="Basic and acidic residues" evidence="13">
    <location>
        <begin position="987"/>
        <end position="998"/>
    </location>
</feature>
<dbReference type="GeneID" id="8238355"/>
<keyword evidence="8 11" id="KW-0012">Acyltransferase</keyword>
<dbReference type="Gene3D" id="3.40.50.300">
    <property type="entry name" value="P-loop containing nucleotide triphosphate hydrolases"/>
    <property type="match status" value="1"/>
</dbReference>
<keyword evidence="6 11" id="KW-0067">ATP-binding</keyword>
<dbReference type="Pfam" id="PF08351">
    <property type="entry name" value="TmcA_N"/>
    <property type="match status" value="1"/>
</dbReference>
<keyword evidence="7 11" id="KW-0539">Nucleus</keyword>
<keyword evidence="20" id="KW-1185">Reference proteome</keyword>
<feature type="binding site" evidence="11">
    <location>
        <position position="466"/>
    </location>
    <ligand>
        <name>ATP</name>
        <dbReference type="ChEBI" id="CHEBI:30616"/>
    </ligand>
</feature>
<dbReference type="eggNOG" id="KOG2036">
    <property type="taxonomic scope" value="Eukaryota"/>
</dbReference>
<evidence type="ECO:0000256" key="11">
    <source>
        <dbReference type="HAMAP-Rule" id="MF_03211"/>
    </source>
</evidence>
<dbReference type="FunCoup" id="E0VDN5">
    <property type="interactions" value="1651"/>
</dbReference>
<feature type="binding site" evidence="11">
    <location>
        <position position="719"/>
    </location>
    <ligand>
        <name>acetyl-CoA</name>
        <dbReference type="ChEBI" id="CHEBI:57288"/>
    </ligand>
</feature>
<dbReference type="GO" id="GO:0051391">
    <property type="term" value="P:tRNA acetylation"/>
    <property type="evidence" value="ECO:0007669"/>
    <property type="project" value="UniProtKB-UniRule"/>
</dbReference>
<evidence type="ECO:0000259" key="17">
    <source>
        <dbReference type="Pfam" id="PF13725"/>
    </source>
</evidence>
<evidence type="ECO:0000256" key="1">
    <source>
        <dbReference type="ARBA" id="ARBA00004604"/>
    </source>
</evidence>
<evidence type="ECO:0000256" key="2">
    <source>
        <dbReference type="ARBA" id="ARBA00022552"/>
    </source>
</evidence>
<evidence type="ECO:0000256" key="9">
    <source>
        <dbReference type="ARBA" id="ARBA00052133"/>
    </source>
</evidence>
<evidence type="ECO:0000256" key="7">
    <source>
        <dbReference type="ARBA" id="ARBA00023242"/>
    </source>
</evidence>
<comment type="subcellular location">
    <subcellularLocation>
        <location evidence="1 11">Nucleus</location>
        <location evidence="1 11">Nucleolus</location>
    </subcellularLocation>
</comment>
<evidence type="ECO:0000256" key="13">
    <source>
        <dbReference type="SAM" id="MobiDB-lite"/>
    </source>
</evidence>
<dbReference type="InterPro" id="IPR027992">
    <property type="entry name" value="tRNA_bind_dom"/>
</dbReference>
<dbReference type="Pfam" id="PF05127">
    <property type="entry name" value="NAT10_TcmA_helicase"/>
    <property type="match status" value="1"/>
</dbReference>
<evidence type="ECO:0000256" key="5">
    <source>
        <dbReference type="ARBA" id="ARBA00022741"/>
    </source>
</evidence>
<feature type="coiled-coil region" evidence="12">
    <location>
        <begin position="921"/>
        <end position="959"/>
    </location>
</feature>
<comment type="catalytic activity">
    <reaction evidence="11">
        <text>a cytidine in tRNA + acetyl-CoA + ATP + H2O = an N(4)-acetylcytidine in tRNA + ADP + phosphate + CoA + H(+)</text>
        <dbReference type="Rhea" id="RHEA:53876"/>
        <dbReference type="Rhea" id="RHEA-COMP:13670"/>
        <dbReference type="Rhea" id="RHEA-COMP:13671"/>
        <dbReference type="ChEBI" id="CHEBI:15377"/>
        <dbReference type="ChEBI" id="CHEBI:15378"/>
        <dbReference type="ChEBI" id="CHEBI:30616"/>
        <dbReference type="ChEBI" id="CHEBI:43474"/>
        <dbReference type="ChEBI" id="CHEBI:57287"/>
        <dbReference type="ChEBI" id="CHEBI:57288"/>
        <dbReference type="ChEBI" id="CHEBI:74900"/>
        <dbReference type="ChEBI" id="CHEBI:82748"/>
        <dbReference type="ChEBI" id="CHEBI:456216"/>
    </reaction>
</comment>
<feature type="compositionally biased region" description="Basic residues" evidence="13">
    <location>
        <begin position="999"/>
        <end position="1011"/>
    </location>
</feature>
<dbReference type="InterPro" id="IPR013562">
    <property type="entry name" value="TmcA/NAT10_N"/>
</dbReference>
<gene>
    <name evidence="19" type="primary">8238355</name>
    <name evidence="18" type="ORF">Phum_PHUM122230</name>
</gene>
<feature type="compositionally biased region" description="Low complexity" evidence="13">
    <location>
        <begin position="971"/>
        <end position="981"/>
    </location>
</feature>
<feature type="binding site" evidence="11">
    <location>
        <begin position="625"/>
        <end position="627"/>
    </location>
    <ligand>
        <name>acetyl-CoA</name>
        <dbReference type="ChEBI" id="CHEBI:57288"/>
    </ligand>
</feature>
<dbReference type="AlphaFoldDB" id="E0VDN5"/>
<dbReference type="OrthoDB" id="10067491at2759"/>
<evidence type="ECO:0000313" key="19">
    <source>
        <dbReference type="EnsemblMetazoa" id="PHUM122230-PA"/>
    </source>
</evidence>
<dbReference type="Proteomes" id="UP000009046">
    <property type="component" value="Unassembled WGS sequence"/>
</dbReference>
<evidence type="ECO:0000256" key="3">
    <source>
        <dbReference type="ARBA" id="ARBA00022679"/>
    </source>
</evidence>
<accession>E0VDN5</accession>
<dbReference type="OMA" id="HLHYIMS"/>
<dbReference type="EnsemblMetazoa" id="PHUM122230-RA">
    <property type="protein sequence ID" value="PHUM122230-PA"/>
    <property type="gene ID" value="PHUM122230"/>
</dbReference>
<keyword evidence="5 11" id="KW-0547">Nucleotide-binding</keyword>
<dbReference type="Gene3D" id="3.40.630.30">
    <property type="match status" value="1"/>
</dbReference>
<feature type="domain" description="TmcA/NAT10 N-terminal" evidence="15">
    <location>
        <begin position="9"/>
        <end position="201"/>
    </location>
</feature>
<dbReference type="PANTHER" id="PTHR10925">
    <property type="entry name" value="N-ACETYLTRANSFERASE 10"/>
    <property type="match status" value="1"/>
</dbReference>
<dbReference type="FunFam" id="3.40.50.11040:FF:000002">
    <property type="entry name" value="RNA cytidine acetyltransferase"/>
    <property type="match status" value="1"/>
</dbReference>
<evidence type="ECO:0000313" key="18">
    <source>
        <dbReference type="EMBL" id="EEB11491.1"/>
    </source>
</evidence>
<organism>
    <name type="scientific">Pediculus humanus subsp. corporis</name>
    <name type="common">Body louse</name>
    <dbReference type="NCBI Taxonomy" id="121224"/>
    <lineage>
        <taxon>Eukaryota</taxon>
        <taxon>Metazoa</taxon>
        <taxon>Ecdysozoa</taxon>
        <taxon>Arthropoda</taxon>
        <taxon>Hexapoda</taxon>
        <taxon>Insecta</taxon>
        <taxon>Pterygota</taxon>
        <taxon>Neoptera</taxon>
        <taxon>Paraneoptera</taxon>
        <taxon>Psocodea</taxon>
        <taxon>Troctomorpha</taxon>
        <taxon>Phthiraptera</taxon>
        <taxon>Anoplura</taxon>
        <taxon>Pediculidae</taxon>
        <taxon>Pediculus</taxon>
    </lineage>
</organism>
<dbReference type="KEGG" id="phu:Phum_PHUM122230"/>
<feature type="region of interest" description="Disordered" evidence="13">
    <location>
        <begin position="970"/>
        <end position="1011"/>
    </location>
</feature>
<keyword evidence="2 11" id="KW-0698">rRNA processing</keyword>
<proteinExistence type="inferred from homology"/>
<sequence length="1011" mass="113979">MVRRKIDNRIRTIIENGVTEGHRTMFVVVGDKGRDQVVILHHMLSKSTVKTRPSVLWCYKKELGFSSHRKKRMKALQQKIKSGKLNVNEDDPFELFVASTTIRYCYYSETHKILGQTYGMCILQDFEALTPNLLARTIETVEGGGIIVILLRSLTSLKQLYTMSMDIHERYRTEVHTDVVCRFNERFLLSLGNCSRCLVVDDQLTVLPISSQTLNISAVSKGDVAENDQNLIDLKASLSETQPVSALLNCCKTLDQGKALLKFIEAISEKTLRSTVSLTASRGRGKSAALGLAVAAAIAFDYSNIFVSSPSPENLKTFFEFVFIGFDALNYQEHLDYDLIQSTNPDFNKAIVRVNVFRTHRQTIQYIHPCDGHKLSHAELLVIDEAAAIPLTLIKSMLGSYLVFLSSTINGYEGTGRSLSLKLLQQLRNQAAPPGVTAKNSTQSATSKNSASGRILHEITLNESIRYRPGDVIEKWLSDLLCLDATSIQPILSGYPTPENCDLYYINRDTLFCYHTASEAFLQRLVALCVASHYKNSPNDLQMMSDAPAHHLFCLLGPINGNTTSLPEIIVIIQVCLEGSIPQRSVSNALTRGKKAAGDLIPWTIAQQFQDENFPMLSGARIVRIATHPDYQGMGYGSRALALLEDYYSNKISYLDDAPVEENIASVQDESLGLLEEQIVPRSSLPPLLMKLSERPAEQLDYIGVSFGLTQELLKFWKKADFMPVYIRQTKNDLTGENSCILLKSIKKDEDNEKDWLIHFSKDFKRRFISLLSSSFRTFPSALGLSVLHRKKSLDSDYSTKELTKDELDFEMTSYDIKRLEMYSNNLVDYHLIMDLVPTLGKFYFLNLMKDTSLSAVQSTILLGVGLQRKTVDEIAAELNLNSSQILGIFNKIIRKSVEFLNSILEGSIEIKKQKQVVTMMPTLETVEEDLEKAAKKLKEEQKQELEKLKNENLTQYAIKGSEEEWSKALSSNNKSIVSVKSGEKKRHLETTEKNGEIKKKKKEKFKRKKF</sequence>
<dbReference type="Pfam" id="PF13725">
    <property type="entry name" value="tRNA_bind_2"/>
    <property type="match status" value="1"/>
</dbReference>
<feature type="binding site" evidence="11">
    <location>
        <begin position="283"/>
        <end position="292"/>
    </location>
    <ligand>
        <name>ATP</name>
        <dbReference type="ChEBI" id="CHEBI:30616"/>
    </ligand>
</feature>
<dbReference type="RefSeq" id="XP_002424229.1">
    <property type="nucleotide sequence ID" value="XM_002424184.1"/>
</dbReference>
<comment type="similarity">
    <text evidence="11">Belongs to the RNA cytidine acetyltransferase family. NAT10 subfamily.</text>
</comment>
<name>E0VDN5_PEDHC</name>
<dbReference type="STRING" id="121224.E0VDN5"/>
<dbReference type="Gene3D" id="3.40.50.11040">
    <property type="match status" value="1"/>
</dbReference>
<evidence type="ECO:0000313" key="20">
    <source>
        <dbReference type="Proteomes" id="UP000009046"/>
    </source>
</evidence>
<reference evidence="18" key="2">
    <citation type="submission" date="2007-04" db="EMBL/GenBank/DDBJ databases">
        <title>The genome of the human body louse.</title>
        <authorList>
            <consortium name="The Human Body Louse Genome Consortium"/>
            <person name="Kirkness E."/>
            <person name="Walenz B."/>
            <person name="Hass B."/>
            <person name="Bruggner R."/>
            <person name="Strausberg R."/>
        </authorList>
    </citation>
    <scope>NUCLEOTIDE SEQUENCE</scope>
    <source>
        <strain evidence="18">USDA</strain>
    </source>
</reference>
<dbReference type="InterPro" id="IPR027417">
    <property type="entry name" value="P-loop_NTPase"/>
</dbReference>
<dbReference type="InterPro" id="IPR016181">
    <property type="entry name" value="Acyl_CoA_acyltransferase"/>
</dbReference>
<dbReference type="GO" id="GO:1904812">
    <property type="term" value="P:rRNA acetylation involved in maturation of SSU-rRNA"/>
    <property type="evidence" value="ECO:0007669"/>
    <property type="project" value="InterPro"/>
</dbReference>
<evidence type="ECO:0000259" key="16">
    <source>
        <dbReference type="Pfam" id="PF13718"/>
    </source>
</evidence>
<dbReference type="InterPro" id="IPR032672">
    <property type="entry name" value="TmcA/NAT10/Kre33"/>
</dbReference>
<dbReference type="PANTHER" id="PTHR10925:SF5">
    <property type="entry name" value="RNA CYTIDINE ACETYLTRANSFERASE"/>
    <property type="match status" value="1"/>
</dbReference>
<evidence type="ECO:0000256" key="12">
    <source>
        <dbReference type="SAM" id="Coils"/>
    </source>
</evidence>
<comment type="catalytic activity">
    <reaction evidence="9 11">
        <text>a cytidine in 18S rRNA + acetyl-CoA + ATP + H2O = an N(4)-acetylcytidine in 18S rRNA + ADP + phosphate + CoA + H(+)</text>
        <dbReference type="Rhea" id="RHEA:51424"/>
        <dbReference type="Rhea" id="RHEA-COMP:13575"/>
        <dbReference type="Rhea" id="RHEA-COMP:13576"/>
        <dbReference type="ChEBI" id="CHEBI:15377"/>
        <dbReference type="ChEBI" id="CHEBI:15378"/>
        <dbReference type="ChEBI" id="CHEBI:30616"/>
        <dbReference type="ChEBI" id="CHEBI:43474"/>
        <dbReference type="ChEBI" id="CHEBI:57287"/>
        <dbReference type="ChEBI" id="CHEBI:57288"/>
        <dbReference type="ChEBI" id="CHEBI:74900"/>
        <dbReference type="ChEBI" id="CHEBI:82748"/>
        <dbReference type="ChEBI" id="CHEBI:456216"/>
    </reaction>
</comment>
<feature type="domain" description="Possible tRNA binding" evidence="17">
    <location>
        <begin position="756"/>
        <end position="969"/>
    </location>
</feature>
<evidence type="ECO:0000259" key="14">
    <source>
        <dbReference type="Pfam" id="PF05127"/>
    </source>
</evidence>
<dbReference type="Pfam" id="PF13718">
    <property type="entry name" value="GNAT_acetyltr_2"/>
    <property type="match status" value="1"/>
</dbReference>
<dbReference type="GO" id="GO:0005730">
    <property type="term" value="C:nucleolus"/>
    <property type="evidence" value="ECO:0007669"/>
    <property type="project" value="UniProtKB-SubCell"/>
</dbReference>
<evidence type="ECO:0000259" key="15">
    <source>
        <dbReference type="Pfam" id="PF08351"/>
    </source>
</evidence>
<dbReference type="InterPro" id="IPR007807">
    <property type="entry name" value="TcmA/NAT10_helicase"/>
</dbReference>
<evidence type="ECO:0000256" key="6">
    <source>
        <dbReference type="ARBA" id="ARBA00022840"/>
    </source>
</evidence>
<dbReference type="InterPro" id="IPR033688">
    <property type="entry name" value="NAT10"/>
</dbReference>
<comment type="function">
    <text evidence="11">RNA cytidine acetyltransferase with specificity toward both 18S rRNA and tRNAs. Catalyzes the formation of N(4)-acetylcytidine (ac4C) in 18S rRNA. Required for early nucleolar cleavages of precursor rRNA at sites A0, A1 and A2 during 18S rRNA synthesis. Catalyzes the formation of ac4C in serine and leucine tRNAs. Requires a tRNA-binding adapter protein for full tRNA acetyltransferase activity but not for 18S rRNA acetylation.</text>
</comment>
<feature type="binding site" evidence="11">
    <location>
        <begin position="632"/>
        <end position="638"/>
    </location>
    <ligand>
        <name>acetyl-CoA</name>
        <dbReference type="ChEBI" id="CHEBI:57288"/>
    </ligand>
</feature>
<dbReference type="EMBL" id="AAZO01001439">
    <property type="status" value="NOT_ANNOTATED_CDS"/>
    <property type="molecule type" value="Genomic_DNA"/>
</dbReference>
<dbReference type="EC" id="2.3.1.-" evidence="11"/>
<dbReference type="SUPFAM" id="SSF55729">
    <property type="entry name" value="Acyl-CoA N-acyltransferases (Nat)"/>
    <property type="match status" value="1"/>
</dbReference>
<reference evidence="18" key="1">
    <citation type="submission" date="2007-04" db="EMBL/GenBank/DDBJ databases">
        <title>Annotation of Pediculus humanus corporis strain USDA.</title>
        <authorList>
            <person name="Kirkness E."/>
            <person name="Hannick L."/>
            <person name="Hass B."/>
            <person name="Bruggner R."/>
            <person name="Lawson D."/>
            <person name="Bidwell S."/>
            <person name="Joardar V."/>
            <person name="Caler E."/>
            <person name="Walenz B."/>
            <person name="Inman J."/>
            <person name="Schobel S."/>
            <person name="Galinsky K."/>
            <person name="Amedeo P."/>
            <person name="Strausberg R."/>
        </authorList>
    </citation>
    <scope>NUCLEOTIDE SEQUENCE</scope>
    <source>
        <strain evidence="18">USDA</strain>
    </source>
</reference>
<evidence type="ECO:0000256" key="10">
    <source>
        <dbReference type="ARBA" id="ARBA00068357"/>
    </source>
</evidence>
<dbReference type="HAMAP" id="MF_03211">
    <property type="entry name" value="RNA_acetyltr_Nat10"/>
    <property type="match status" value="1"/>
</dbReference>
<dbReference type="GO" id="GO:0000049">
    <property type="term" value="F:tRNA binding"/>
    <property type="evidence" value="ECO:0007669"/>
    <property type="project" value="TreeGrafter"/>
</dbReference>
<dbReference type="GO" id="GO:0005524">
    <property type="term" value="F:ATP binding"/>
    <property type="evidence" value="ECO:0007669"/>
    <property type="project" value="UniProtKB-UniRule"/>
</dbReference>
<keyword evidence="12" id="KW-0175">Coiled coil</keyword>
<dbReference type="GO" id="GO:0030686">
    <property type="term" value="C:90S preribosome"/>
    <property type="evidence" value="ECO:0007669"/>
    <property type="project" value="TreeGrafter"/>
</dbReference>
<feature type="domain" description="TcmA/NAT10 helicase" evidence="14">
    <location>
        <begin position="278"/>
        <end position="484"/>
    </location>
</feature>
<dbReference type="HOGENOM" id="CLU_004652_0_0_1"/>
<keyword evidence="3 11" id="KW-0808">Transferase</keyword>
<keyword evidence="4 11" id="KW-0819">tRNA processing</keyword>
<feature type="domain" description="N-acetyltransferase" evidence="16">
    <location>
        <begin position="524"/>
        <end position="746"/>
    </location>
</feature>
<evidence type="ECO:0000256" key="4">
    <source>
        <dbReference type="ARBA" id="ARBA00022694"/>
    </source>
</evidence>
<evidence type="ECO:0000256" key="8">
    <source>
        <dbReference type="ARBA" id="ARBA00023315"/>
    </source>
</evidence>
<reference evidence="19" key="3">
    <citation type="submission" date="2021-02" db="UniProtKB">
        <authorList>
            <consortium name="EnsemblMetazoa"/>
        </authorList>
    </citation>
    <scope>IDENTIFICATION</scope>
    <source>
        <strain evidence="19">USDA</strain>
    </source>
</reference>